<organism evidence="2 3">
    <name type="scientific">Microthyrium microscopicum</name>
    <dbReference type="NCBI Taxonomy" id="703497"/>
    <lineage>
        <taxon>Eukaryota</taxon>
        <taxon>Fungi</taxon>
        <taxon>Dikarya</taxon>
        <taxon>Ascomycota</taxon>
        <taxon>Pezizomycotina</taxon>
        <taxon>Dothideomycetes</taxon>
        <taxon>Dothideomycetes incertae sedis</taxon>
        <taxon>Microthyriales</taxon>
        <taxon>Microthyriaceae</taxon>
        <taxon>Microthyrium</taxon>
    </lineage>
</organism>
<dbReference type="OrthoDB" id="5598843at2759"/>
<feature type="compositionally biased region" description="Polar residues" evidence="1">
    <location>
        <begin position="81"/>
        <end position="91"/>
    </location>
</feature>
<dbReference type="AlphaFoldDB" id="A0A6A6U3K3"/>
<feature type="compositionally biased region" description="Low complexity" evidence="1">
    <location>
        <begin position="63"/>
        <end position="80"/>
    </location>
</feature>
<feature type="region of interest" description="Disordered" evidence="1">
    <location>
        <begin position="1"/>
        <end position="142"/>
    </location>
</feature>
<accession>A0A6A6U3K3</accession>
<keyword evidence="3" id="KW-1185">Reference proteome</keyword>
<evidence type="ECO:0000256" key="1">
    <source>
        <dbReference type="SAM" id="MobiDB-lite"/>
    </source>
</evidence>
<dbReference type="EMBL" id="MU004239">
    <property type="protein sequence ID" value="KAF2666017.1"/>
    <property type="molecule type" value="Genomic_DNA"/>
</dbReference>
<name>A0A6A6U3K3_9PEZI</name>
<feature type="compositionally biased region" description="Low complexity" evidence="1">
    <location>
        <begin position="44"/>
        <end position="56"/>
    </location>
</feature>
<proteinExistence type="predicted"/>
<reference evidence="2" key="1">
    <citation type="journal article" date="2020" name="Stud. Mycol.">
        <title>101 Dothideomycetes genomes: a test case for predicting lifestyles and emergence of pathogens.</title>
        <authorList>
            <person name="Haridas S."/>
            <person name="Albert R."/>
            <person name="Binder M."/>
            <person name="Bloem J."/>
            <person name="Labutti K."/>
            <person name="Salamov A."/>
            <person name="Andreopoulos B."/>
            <person name="Baker S."/>
            <person name="Barry K."/>
            <person name="Bills G."/>
            <person name="Bluhm B."/>
            <person name="Cannon C."/>
            <person name="Castanera R."/>
            <person name="Culley D."/>
            <person name="Daum C."/>
            <person name="Ezra D."/>
            <person name="Gonzalez J."/>
            <person name="Henrissat B."/>
            <person name="Kuo A."/>
            <person name="Liang C."/>
            <person name="Lipzen A."/>
            <person name="Lutzoni F."/>
            <person name="Magnuson J."/>
            <person name="Mondo S."/>
            <person name="Nolan M."/>
            <person name="Ohm R."/>
            <person name="Pangilinan J."/>
            <person name="Park H.-J."/>
            <person name="Ramirez L."/>
            <person name="Alfaro M."/>
            <person name="Sun H."/>
            <person name="Tritt A."/>
            <person name="Yoshinaga Y."/>
            <person name="Zwiers L.-H."/>
            <person name="Turgeon B."/>
            <person name="Goodwin S."/>
            <person name="Spatafora J."/>
            <person name="Crous P."/>
            <person name="Grigoriev I."/>
        </authorList>
    </citation>
    <scope>NUCLEOTIDE SEQUENCE</scope>
    <source>
        <strain evidence="2">CBS 115976</strain>
    </source>
</reference>
<protein>
    <submittedName>
        <fullName evidence="2">Uncharacterized protein</fullName>
    </submittedName>
</protein>
<feature type="compositionally biased region" description="Basic and acidic residues" evidence="1">
    <location>
        <begin position="112"/>
        <end position="123"/>
    </location>
</feature>
<gene>
    <name evidence="2" type="ORF">BT63DRAFT_458379</name>
</gene>
<dbReference type="Proteomes" id="UP000799302">
    <property type="component" value="Unassembled WGS sequence"/>
</dbReference>
<evidence type="ECO:0000313" key="2">
    <source>
        <dbReference type="EMBL" id="KAF2666017.1"/>
    </source>
</evidence>
<evidence type="ECO:0000313" key="3">
    <source>
        <dbReference type="Proteomes" id="UP000799302"/>
    </source>
</evidence>
<sequence length="177" mass="18493">MSSGAAPERNMAWRRSGQPSGPRQPPPGADGQGTTPRDRTNTPNQRGNQGNARGGRSASRNNVQLPAQAQAQAQVQPPTVEKTQGSANVSNGDEIRQAMKKSYTATVAASGHGEKALQVKKGDSGANRGSAPWGSAPRPNLMANGQNFWTELVKQVKVLEDGGKPSTTKGEGGRKGK</sequence>